<dbReference type="CDD" id="cd08070">
    <property type="entry name" value="MPN_like"/>
    <property type="match status" value="1"/>
</dbReference>
<evidence type="ECO:0000256" key="2">
    <source>
        <dbReference type="ARBA" id="ARBA00022723"/>
    </source>
</evidence>
<feature type="domain" description="MPN" evidence="6">
    <location>
        <begin position="3"/>
        <end position="144"/>
    </location>
</feature>
<dbReference type="EMBL" id="LWQS01000033">
    <property type="protein sequence ID" value="OAN48242.1"/>
    <property type="molecule type" value="Genomic_DNA"/>
</dbReference>
<keyword evidence="4" id="KW-0862">Zinc</keyword>
<dbReference type="STRING" id="1707952.A6A03_08610"/>
<dbReference type="OrthoDB" id="9802958at2"/>
<dbReference type="InterPro" id="IPR051929">
    <property type="entry name" value="VirAsm_ModProt"/>
</dbReference>
<name>A0A178MHQ8_9CHLR</name>
<evidence type="ECO:0000256" key="1">
    <source>
        <dbReference type="ARBA" id="ARBA00022670"/>
    </source>
</evidence>
<keyword evidence="8" id="KW-1185">Reference proteome</keyword>
<evidence type="ECO:0000313" key="7">
    <source>
        <dbReference type="EMBL" id="OAN48242.1"/>
    </source>
</evidence>
<keyword evidence="1" id="KW-0645">Protease</keyword>
<dbReference type="GO" id="GO:0008270">
    <property type="term" value="F:zinc ion binding"/>
    <property type="evidence" value="ECO:0007669"/>
    <property type="project" value="TreeGrafter"/>
</dbReference>
<dbReference type="PANTHER" id="PTHR34858:SF1">
    <property type="entry name" value="CYSO-CYSTEINE PEPTIDASE"/>
    <property type="match status" value="1"/>
</dbReference>
<evidence type="ECO:0000256" key="5">
    <source>
        <dbReference type="ARBA" id="ARBA00023049"/>
    </source>
</evidence>
<dbReference type="Pfam" id="PF14464">
    <property type="entry name" value="Prok-JAB"/>
    <property type="match status" value="1"/>
</dbReference>
<comment type="caution">
    <text evidence="7">The sequence shown here is derived from an EMBL/GenBank/DDBJ whole genome shotgun (WGS) entry which is preliminary data.</text>
</comment>
<dbReference type="Gene3D" id="3.40.140.10">
    <property type="entry name" value="Cytidine Deaminase, domain 2"/>
    <property type="match status" value="1"/>
</dbReference>
<evidence type="ECO:0000313" key="8">
    <source>
        <dbReference type="Proteomes" id="UP000078287"/>
    </source>
</evidence>
<keyword evidence="2" id="KW-0479">Metal-binding</keyword>
<evidence type="ECO:0000256" key="3">
    <source>
        <dbReference type="ARBA" id="ARBA00022801"/>
    </source>
</evidence>
<sequence>MTLILPAKAVAAIVAHAEATYPDECVGLLVGTLNGEQKTVLQVVTLENRWSGQVQLAPTDDPTSRRDRFYLDPRDYLRAERAARAAGYEIIGCYHSHPDADPIPSERDRIGAQAIGGSGFSFVIQAIRNGVAAELTSWLLVNEGVRFIAEDVQIAPVE</sequence>
<keyword evidence="3" id="KW-0378">Hydrolase</keyword>
<accession>A0A178MHQ8</accession>
<dbReference type="InterPro" id="IPR037518">
    <property type="entry name" value="MPN"/>
</dbReference>
<dbReference type="GO" id="GO:0006508">
    <property type="term" value="P:proteolysis"/>
    <property type="evidence" value="ECO:0007669"/>
    <property type="project" value="UniProtKB-KW"/>
</dbReference>
<dbReference type="PANTHER" id="PTHR34858">
    <property type="entry name" value="CYSO-CYSTEINE PEPTIDASE"/>
    <property type="match status" value="1"/>
</dbReference>
<protein>
    <recommendedName>
        <fullName evidence="6">MPN domain-containing protein</fullName>
    </recommendedName>
</protein>
<dbReference type="InterPro" id="IPR028090">
    <property type="entry name" value="JAB_dom_prok"/>
</dbReference>
<evidence type="ECO:0000256" key="4">
    <source>
        <dbReference type="ARBA" id="ARBA00022833"/>
    </source>
</evidence>
<keyword evidence="5" id="KW-0482">Metalloprotease</keyword>
<dbReference type="PROSITE" id="PS50249">
    <property type="entry name" value="MPN"/>
    <property type="match status" value="1"/>
</dbReference>
<dbReference type="Proteomes" id="UP000078287">
    <property type="component" value="Unassembled WGS sequence"/>
</dbReference>
<dbReference type="SMART" id="SM00232">
    <property type="entry name" value="JAB_MPN"/>
    <property type="match status" value="1"/>
</dbReference>
<dbReference type="RefSeq" id="WP_066783203.1">
    <property type="nucleotide sequence ID" value="NZ_LWQS01000033.1"/>
</dbReference>
<evidence type="ECO:0000259" key="6">
    <source>
        <dbReference type="PROSITE" id="PS50249"/>
    </source>
</evidence>
<dbReference type="SUPFAM" id="SSF102712">
    <property type="entry name" value="JAB1/MPN domain"/>
    <property type="match status" value="1"/>
</dbReference>
<proteinExistence type="predicted"/>
<dbReference type="AlphaFoldDB" id="A0A178MHQ8"/>
<dbReference type="InterPro" id="IPR000555">
    <property type="entry name" value="JAMM/MPN+_dom"/>
</dbReference>
<dbReference type="FunFam" id="3.40.140.10:FF:000085">
    <property type="entry name" value="Mov34/MPN/PAD-1 family protein"/>
    <property type="match status" value="1"/>
</dbReference>
<gene>
    <name evidence="7" type="ORF">A6A03_08610</name>
</gene>
<organism evidence="7 8">
    <name type="scientific">Chloroflexus islandicus</name>
    <dbReference type="NCBI Taxonomy" id="1707952"/>
    <lineage>
        <taxon>Bacteria</taxon>
        <taxon>Bacillati</taxon>
        <taxon>Chloroflexota</taxon>
        <taxon>Chloroflexia</taxon>
        <taxon>Chloroflexales</taxon>
        <taxon>Chloroflexineae</taxon>
        <taxon>Chloroflexaceae</taxon>
        <taxon>Chloroflexus</taxon>
    </lineage>
</organism>
<reference evidence="7 8" key="1">
    <citation type="submission" date="2016-04" db="EMBL/GenBank/DDBJ databases">
        <title>Chloroflexus islandicus sp. nov., a thermophilic filamentous anoxygenic phototrophic bacterium from geyser Strokkur (Iceland).</title>
        <authorList>
            <person name="Gaisin V.A."/>
            <person name="Kalashnikov A.M."/>
            <person name="Sukhacheva M.V."/>
            <person name="Grouzdev D.S."/>
            <person name="Ivanov T.M."/>
            <person name="Kuznetsov B."/>
            <person name="Gorlenko V.M."/>
        </authorList>
    </citation>
    <scope>NUCLEOTIDE SEQUENCE [LARGE SCALE GENOMIC DNA]</scope>
    <source>
        <strain evidence="8">isl-2</strain>
    </source>
</reference>
<dbReference type="GO" id="GO:0008235">
    <property type="term" value="F:metalloexopeptidase activity"/>
    <property type="evidence" value="ECO:0007669"/>
    <property type="project" value="TreeGrafter"/>
</dbReference>